<gene>
    <name evidence="1" type="ORF">GOODEAATRI_006095</name>
</gene>
<dbReference type="Proteomes" id="UP001476798">
    <property type="component" value="Unassembled WGS sequence"/>
</dbReference>
<evidence type="ECO:0000313" key="2">
    <source>
        <dbReference type="Proteomes" id="UP001476798"/>
    </source>
</evidence>
<dbReference type="EMBL" id="JAHRIO010050262">
    <property type="protein sequence ID" value="MEQ2174266.1"/>
    <property type="molecule type" value="Genomic_DNA"/>
</dbReference>
<organism evidence="1 2">
    <name type="scientific">Goodea atripinnis</name>
    <dbReference type="NCBI Taxonomy" id="208336"/>
    <lineage>
        <taxon>Eukaryota</taxon>
        <taxon>Metazoa</taxon>
        <taxon>Chordata</taxon>
        <taxon>Craniata</taxon>
        <taxon>Vertebrata</taxon>
        <taxon>Euteleostomi</taxon>
        <taxon>Actinopterygii</taxon>
        <taxon>Neopterygii</taxon>
        <taxon>Teleostei</taxon>
        <taxon>Neoteleostei</taxon>
        <taxon>Acanthomorphata</taxon>
        <taxon>Ovalentaria</taxon>
        <taxon>Atherinomorphae</taxon>
        <taxon>Cyprinodontiformes</taxon>
        <taxon>Goodeidae</taxon>
        <taxon>Goodea</taxon>
    </lineage>
</organism>
<sequence length="165" mass="18681">EVKELFCALLLSVGPGTDPSFTALQTLLEATTRPKHLPTRLALQHFDATYSVQLGQLWPSVRVALLSERKYGALFNNFSNNPDLEKLQAQGCRDFISNGEGFLCVNDSSVSRTSRLKRVLHSYIPKPLLTDDKLRITSFDGTMWGEIERNSFDRVCYTIMFILLH</sequence>
<dbReference type="Gene3D" id="6.20.240.40">
    <property type="match status" value="1"/>
</dbReference>
<feature type="non-terminal residue" evidence="1">
    <location>
        <position position="1"/>
    </location>
</feature>
<comment type="caution">
    <text evidence="1">The sequence shown here is derived from an EMBL/GenBank/DDBJ whole genome shotgun (WGS) entry which is preliminary data.</text>
</comment>
<protein>
    <submittedName>
        <fullName evidence="1">Uncharacterized protein</fullName>
    </submittedName>
</protein>
<reference evidence="1 2" key="1">
    <citation type="submission" date="2021-06" db="EMBL/GenBank/DDBJ databases">
        <authorList>
            <person name="Palmer J.M."/>
        </authorList>
    </citation>
    <scope>NUCLEOTIDE SEQUENCE [LARGE SCALE GENOMIC DNA]</scope>
    <source>
        <strain evidence="1 2">GA_2019</strain>
        <tissue evidence="1">Muscle</tissue>
    </source>
</reference>
<proteinExistence type="predicted"/>
<name>A0ABV0NTD4_9TELE</name>
<keyword evidence="2" id="KW-1185">Reference proteome</keyword>
<evidence type="ECO:0000313" key="1">
    <source>
        <dbReference type="EMBL" id="MEQ2174266.1"/>
    </source>
</evidence>
<accession>A0ABV0NTD4</accession>